<reference evidence="2 3" key="1">
    <citation type="submission" date="2023-05" db="EMBL/GenBank/DDBJ databases">
        <title>B98-5 Cell Line De Novo Hybrid Assembly: An Optical Mapping Approach.</title>
        <authorList>
            <person name="Kananen K."/>
            <person name="Auerbach J.A."/>
            <person name="Kautto E."/>
            <person name="Blachly J.S."/>
        </authorList>
    </citation>
    <scope>NUCLEOTIDE SEQUENCE [LARGE SCALE GENOMIC DNA]</scope>
    <source>
        <strain evidence="2">B95-8</strain>
        <tissue evidence="2">Cell line</tissue>
    </source>
</reference>
<dbReference type="EMBL" id="JASSZA010000007">
    <property type="protein sequence ID" value="KAK2105320.1"/>
    <property type="molecule type" value="Genomic_DNA"/>
</dbReference>
<keyword evidence="3" id="KW-1185">Reference proteome</keyword>
<evidence type="ECO:0000256" key="1">
    <source>
        <dbReference type="SAM" id="MobiDB-lite"/>
    </source>
</evidence>
<gene>
    <name evidence="2" type="ORF">P7K49_014834</name>
</gene>
<proteinExistence type="predicted"/>
<feature type="compositionally biased region" description="Basic residues" evidence="1">
    <location>
        <begin position="10"/>
        <end position="22"/>
    </location>
</feature>
<protein>
    <submittedName>
        <fullName evidence="2">Uncharacterized protein</fullName>
    </submittedName>
</protein>
<feature type="region of interest" description="Disordered" evidence="1">
    <location>
        <begin position="1"/>
        <end position="47"/>
    </location>
</feature>
<feature type="compositionally biased region" description="Polar residues" evidence="1">
    <location>
        <begin position="26"/>
        <end position="47"/>
    </location>
</feature>
<name>A0ABQ9V7K9_SAGOE</name>
<sequence length="196" mass="21057">MESPGGYLGAKKKKKKQKRKKEKPNSGGTKSDSASDSQEIKIQQPSKHNTIWQQISAGAAVGKSLFDFESKQFAAVVLHSRAKVQSWEVNAGRVFLSPGLTHTHPSPAGATTEGYGCPGSEVQRKLLILLVGEIVSRGSGGQIHVHLPEFKISGRSHMFRVSVFAVIESQCPNAEVAGYPESNGAAIRMPGPSQEH</sequence>
<evidence type="ECO:0000313" key="2">
    <source>
        <dbReference type="EMBL" id="KAK2105320.1"/>
    </source>
</evidence>
<evidence type="ECO:0000313" key="3">
    <source>
        <dbReference type="Proteomes" id="UP001266305"/>
    </source>
</evidence>
<organism evidence="2 3">
    <name type="scientific">Saguinus oedipus</name>
    <name type="common">Cotton-top tamarin</name>
    <name type="synonym">Oedipomidas oedipus</name>
    <dbReference type="NCBI Taxonomy" id="9490"/>
    <lineage>
        <taxon>Eukaryota</taxon>
        <taxon>Metazoa</taxon>
        <taxon>Chordata</taxon>
        <taxon>Craniata</taxon>
        <taxon>Vertebrata</taxon>
        <taxon>Euteleostomi</taxon>
        <taxon>Mammalia</taxon>
        <taxon>Eutheria</taxon>
        <taxon>Euarchontoglires</taxon>
        <taxon>Primates</taxon>
        <taxon>Haplorrhini</taxon>
        <taxon>Platyrrhini</taxon>
        <taxon>Cebidae</taxon>
        <taxon>Callitrichinae</taxon>
        <taxon>Saguinus</taxon>
    </lineage>
</organism>
<comment type="caution">
    <text evidence="2">The sequence shown here is derived from an EMBL/GenBank/DDBJ whole genome shotgun (WGS) entry which is preliminary data.</text>
</comment>
<dbReference type="Proteomes" id="UP001266305">
    <property type="component" value="Unassembled WGS sequence"/>
</dbReference>
<accession>A0ABQ9V7K9</accession>